<dbReference type="PANTHER" id="PTHR38788:SF3">
    <property type="entry name" value="CLR5 DOMAIN-CONTAINING PROTEIN"/>
    <property type="match status" value="1"/>
</dbReference>
<evidence type="ECO:0000313" key="3">
    <source>
        <dbReference type="EMBL" id="QPC65205.1"/>
    </source>
</evidence>
<dbReference type="InterPro" id="IPR025676">
    <property type="entry name" value="Clr5_dom"/>
</dbReference>
<reference evidence="2 4" key="1">
    <citation type="submission" date="2018-02" db="EMBL/GenBank/DDBJ databases">
        <title>Fusarium culmorum secondary metabolites in fungal-bacterial-plant interactions.</title>
        <authorList>
            <person name="Schmidt R."/>
        </authorList>
    </citation>
    <scope>NUCLEOTIDE SEQUENCE [LARGE SCALE GENOMIC DNA]</scope>
    <source>
        <strain evidence="2 4">PV</strain>
    </source>
</reference>
<proteinExistence type="predicted"/>
<protein>
    <recommendedName>
        <fullName evidence="1">Clr5 domain-containing protein</fullName>
    </recommendedName>
</protein>
<reference evidence="3" key="2">
    <citation type="submission" date="2020-11" db="EMBL/GenBank/DDBJ databases">
        <title>The chromosome-scale genome resource for two endophytic Fusarium species: F. culmorum and F. pseudograminearum.</title>
        <authorList>
            <person name="Yuan Z."/>
        </authorList>
    </citation>
    <scope>NUCLEOTIDE SEQUENCE</scope>
    <source>
        <strain evidence="3">Class2-1B</strain>
    </source>
</reference>
<dbReference type="PANTHER" id="PTHR38788">
    <property type="entry name" value="CLR5 DOMAIN-CONTAINING PROTEIN"/>
    <property type="match status" value="1"/>
</dbReference>
<name>A0A2T4H1G0_FUSCU</name>
<keyword evidence="4" id="KW-1185">Reference proteome</keyword>
<dbReference type="AlphaFoldDB" id="A0A2T4H1G0"/>
<dbReference type="Proteomes" id="UP000241587">
    <property type="component" value="Unassembled WGS sequence"/>
</dbReference>
<organism evidence="2 4">
    <name type="scientific">Fusarium culmorum</name>
    <dbReference type="NCBI Taxonomy" id="5516"/>
    <lineage>
        <taxon>Eukaryota</taxon>
        <taxon>Fungi</taxon>
        <taxon>Dikarya</taxon>
        <taxon>Ascomycota</taxon>
        <taxon>Pezizomycotina</taxon>
        <taxon>Sordariomycetes</taxon>
        <taxon>Hypocreomycetidae</taxon>
        <taxon>Hypocreales</taxon>
        <taxon>Nectriaceae</taxon>
        <taxon>Fusarium</taxon>
    </lineage>
</organism>
<gene>
    <name evidence="2" type="ORF">FCULG_00008518</name>
    <name evidence="3" type="ORF">HYE67_007436</name>
</gene>
<sequence>MSKAPKIPHEQWEAYRDVIKTLYLEQNKTIKEIGKFMSENYQFYATEKQYIRKVTVNWKLRKNTKKEEWEQASALVLKRKVAGKPTELTIHGKIIPDKKRKKETRRYAPKNLEPSLYIEHYSIVLEFNWQQWSAGPGSRYVDVI</sequence>
<feature type="domain" description="Clr5" evidence="1">
    <location>
        <begin position="9"/>
        <end position="62"/>
    </location>
</feature>
<dbReference type="OMA" id="TEKQYIR"/>
<dbReference type="EMBL" id="PVEM01000003">
    <property type="protein sequence ID" value="PTD09641.1"/>
    <property type="molecule type" value="Genomic_DNA"/>
</dbReference>
<evidence type="ECO:0000313" key="2">
    <source>
        <dbReference type="EMBL" id="PTD09641.1"/>
    </source>
</evidence>
<dbReference type="Pfam" id="PF14420">
    <property type="entry name" value="Clr5"/>
    <property type="match status" value="1"/>
</dbReference>
<dbReference type="EMBL" id="CP064749">
    <property type="protein sequence ID" value="QPC65205.1"/>
    <property type="molecule type" value="Genomic_DNA"/>
</dbReference>
<accession>A0A2T4H1G0</accession>
<evidence type="ECO:0000259" key="1">
    <source>
        <dbReference type="Pfam" id="PF14420"/>
    </source>
</evidence>
<dbReference type="Proteomes" id="UP000663297">
    <property type="component" value="Chromosome 3"/>
</dbReference>
<evidence type="ECO:0000313" key="4">
    <source>
        <dbReference type="Proteomes" id="UP000241587"/>
    </source>
</evidence>
<dbReference type="OrthoDB" id="539213at2759"/>